<dbReference type="InterPro" id="IPR036163">
    <property type="entry name" value="HMA_dom_sf"/>
</dbReference>
<evidence type="ECO:0000256" key="1">
    <source>
        <dbReference type="ARBA" id="ARBA00022481"/>
    </source>
</evidence>
<keyword evidence="3" id="KW-0449">Lipoprotein</keyword>
<dbReference type="EMBL" id="JAYMYS010000009">
    <property type="protein sequence ID" value="KAK7380375.1"/>
    <property type="molecule type" value="Genomic_DNA"/>
</dbReference>
<dbReference type="PANTHER" id="PTHR45811:SF38">
    <property type="entry name" value="HEAVY METAL-ASSOCIATED DOMAIN PROTEIN"/>
    <property type="match status" value="1"/>
</dbReference>
<evidence type="ECO:0000313" key="8">
    <source>
        <dbReference type="Proteomes" id="UP001386955"/>
    </source>
</evidence>
<dbReference type="AlphaFoldDB" id="A0AAN9RKV8"/>
<reference evidence="7 8" key="1">
    <citation type="submission" date="2024-01" db="EMBL/GenBank/DDBJ databases">
        <title>The genomes of 5 underutilized Papilionoideae crops provide insights into root nodulation and disease resistanc.</title>
        <authorList>
            <person name="Jiang F."/>
        </authorList>
    </citation>
    <scope>NUCLEOTIDE SEQUENCE [LARGE SCALE GENOMIC DNA]</scope>
    <source>
        <strain evidence="7">DUOXIRENSHENG_FW03</strain>
        <tissue evidence="7">Leaves</tissue>
    </source>
</reference>
<feature type="domain" description="HMA" evidence="6">
    <location>
        <begin position="12"/>
        <end position="79"/>
    </location>
</feature>
<organism evidence="7 8">
    <name type="scientific">Psophocarpus tetragonolobus</name>
    <name type="common">Winged bean</name>
    <name type="synonym">Dolichos tetragonolobus</name>
    <dbReference type="NCBI Taxonomy" id="3891"/>
    <lineage>
        <taxon>Eukaryota</taxon>
        <taxon>Viridiplantae</taxon>
        <taxon>Streptophyta</taxon>
        <taxon>Embryophyta</taxon>
        <taxon>Tracheophyta</taxon>
        <taxon>Spermatophyta</taxon>
        <taxon>Magnoliopsida</taxon>
        <taxon>eudicotyledons</taxon>
        <taxon>Gunneridae</taxon>
        <taxon>Pentapetalae</taxon>
        <taxon>rosids</taxon>
        <taxon>fabids</taxon>
        <taxon>Fabales</taxon>
        <taxon>Fabaceae</taxon>
        <taxon>Papilionoideae</taxon>
        <taxon>50 kb inversion clade</taxon>
        <taxon>NPAAA clade</taxon>
        <taxon>indigoferoid/millettioid clade</taxon>
        <taxon>Phaseoleae</taxon>
        <taxon>Psophocarpus</taxon>
    </lineage>
</organism>
<evidence type="ECO:0000256" key="2">
    <source>
        <dbReference type="ARBA" id="ARBA00022723"/>
    </source>
</evidence>
<keyword evidence="2" id="KW-0479">Metal-binding</keyword>
<dbReference type="PROSITE" id="PS50846">
    <property type="entry name" value="HMA_2"/>
    <property type="match status" value="1"/>
</dbReference>
<gene>
    <name evidence="7" type="ORF">VNO78_32885</name>
</gene>
<keyword evidence="8" id="KW-1185">Reference proteome</keyword>
<evidence type="ECO:0000313" key="7">
    <source>
        <dbReference type="EMBL" id="KAK7380375.1"/>
    </source>
</evidence>
<dbReference type="GO" id="GO:0046872">
    <property type="term" value="F:metal ion binding"/>
    <property type="evidence" value="ECO:0007669"/>
    <property type="project" value="UniProtKB-KW"/>
</dbReference>
<evidence type="ECO:0000259" key="6">
    <source>
        <dbReference type="PROSITE" id="PS50846"/>
    </source>
</evidence>
<dbReference type="InterPro" id="IPR051863">
    <property type="entry name" value="HIPP"/>
</dbReference>
<dbReference type="PANTHER" id="PTHR45811">
    <property type="entry name" value="COPPER TRANSPORT PROTEIN FAMILY-RELATED"/>
    <property type="match status" value="1"/>
</dbReference>
<dbReference type="InterPro" id="IPR006121">
    <property type="entry name" value="HMA_dom"/>
</dbReference>
<comment type="caution">
    <text evidence="7">The sequence shown here is derived from an EMBL/GenBank/DDBJ whole genome shotgun (WGS) entry which is preliminary data.</text>
</comment>
<dbReference type="Proteomes" id="UP001386955">
    <property type="component" value="Unassembled WGS sequence"/>
</dbReference>
<evidence type="ECO:0000256" key="3">
    <source>
        <dbReference type="ARBA" id="ARBA00023288"/>
    </source>
</evidence>
<accession>A0AAN9RKV8</accession>
<dbReference type="Gene3D" id="3.30.70.100">
    <property type="match status" value="1"/>
</dbReference>
<evidence type="ECO:0000256" key="5">
    <source>
        <dbReference type="ARBA" id="ARBA00024045"/>
    </source>
</evidence>
<protein>
    <recommendedName>
        <fullName evidence="6">HMA domain-containing protein</fullName>
    </recommendedName>
</protein>
<sequence>MESVSCGKKSCLKKVVLKLDLNDDKIKRKAMKTASGLSGVESVSVDVKDKKMTLSGNIDPVSAVSKLRKLCHTEIVSVGPAKEEEKKKEPAKAEPVPLKFYEAFHPFYYHMTPLYS</sequence>
<keyword evidence="1" id="KW-0488">Methylation</keyword>
<dbReference type="Pfam" id="PF00403">
    <property type="entry name" value="HMA"/>
    <property type="match status" value="1"/>
</dbReference>
<keyword evidence="4" id="KW-0636">Prenylation</keyword>
<dbReference type="SUPFAM" id="SSF55008">
    <property type="entry name" value="HMA, heavy metal-associated domain"/>
    <property type="match status" value="1"/>
</dbReference>
<comment type="similarity">
    <text evidence="5">Belongs to the HIPP family.</text>
</comment>
<proteinExistence type="inferred from homology"/>
<name>A0AAN9RKV8_PSOTE</name>
<evidence type="ECO:0000256" key="4">
    <source>
        <dbReference type="ARBA" id="ARBA00023289"/>
    </source>
</evidence>